<evidence type="ECO:0000256" key="3">
    <source>
        <dbReference type="ARBA" id="ARBA00023125"/>
    </source>
</evidence>
<dbReference type="PANTHER" id="PTHR48000">
    <property type="entry name" value="OS09G0431300 PROTEIN"/>
    <property type="match status" value="1"/>
</dbReference>
<feature type="compositionally biased region" description="Low complexity" evidence="5">
    <location>
        <begin position="56"/>
        <end position="65"/>
    </location>
</feature>
<feature type="compositionally biased region" description="Low complexity" evidence="5">
    <location>
        <begin position="11"/>
        <end position="20"/>
    </location>
</feature>
<feature type="region of interest" description="Disordered" evidence="5">
    <location>
        <begin position="1"/>
        <end position="71"/>
    </location>
</feature>
<keyword evidence="2" id="KW-0805">Transcription regulation</keyword>
<dbReference type="PANTHER" id="PTHR48000:SF71">
    <property type="entry name" value="HTH MYB-TYPE DOMAIN-CONTAINING PROTEIN"/>
    <property type="match status" value="1"/>
</dbReference>
<accession>A0A9E7JY36</accession>
<keyword evidence="4" id="KW-0804">Transcription</keyword>
<proteinExistence type="predicted"/>
<evidence type="ECO:0000313" key="6">
    <source>
        <dbReference type="EMBL" id="URD96599.1"/>
    </source>
</evidence>
<organism evidence="6 7">
    <name type="scientific">Musa troglodytarum</name>
    <name type="common">fe'i banana</name>
    <dbReference type="NCBI Taxonomy" id="320322"/>
    <lineage>
        <taxon>Eukaryota</taxon>
        <taxon>Viridiplantae</taxon>
        <taxon>Streptophyta</taxon>
        <taxon>Embryophyta</taxon>
        <taxon>Tracheophyta</taxon>
        <taxon>Spermatophyta</taxon>
        <taxon>Magnoliopsida</taxon>
        <taxon>Liliopsida</taxon>
        <taxon>Zingiberales</taxon>
        <taxon>Musaceae</taxon>
        <taxon>Musa</taxon>
    </lineage>
</organism>
<gene>
    <name evidence="6" type="ORF">MUK42_35270</name>
</gene>
<evidence type="ECO:0000256" key="2">
    <source>
        <dbReference type="ARBA" id="ARBA00023015"/>
    </source>
</evidence>
<sequence>LHQLLHHPPHACHLLSSSLPNPERRSQQGRRERRQLQQHGKSPCCDKAKVKKGPKRTPSSSPKSSSVDRPLQKIGLKRCGKSCLLLLRWLNYLRPNIKHGGLFEEQDAIICNLYISIGGR</sequence>
<evidence type="ECO:0000313" key="7">
    <source>
        <dbReference type="Proteomes" id="UP001055439"/>
    </source>
</evidence>
<keyword evidence="3" id="KW-0238">DNA-binding</keyword>
<dbReference type="EMBL" id="CP097506">
    <property type="protein sequence ID" value="URD96599.1"/>
    <property type="molecule type" value="Genomic_DNA"/>
</dbReference>
<keyword evidence="7" id="KW-1185">Reference proteome</keyword>
<evidence type="ECO:0000256" key="4">
    <source>
        <dbReference type="ARBA" id="ARBA00023163"/>
    </source>
</evidence>
<dbReference type="Proteomes" id="UP001055439">
    <property type="component" value="Chromosome 4"/>
</dbReference>
<name>A0A9E7JY36_9LILI</name>
<dbReference type="AlphaFoldDB" id="A0A9E7JY36"/>
<dbReference type="GO" id="GO:0003677">
    <property type="term" value="F:DNA binding"/>
    <property type="evidence" value="ECO:0007669"/>
    <property type="project" value="UniProtKB-KW"/>
</dbReference>
<evidence type="ECO:0000256" key="1">
    <source>
        <dbReference type="ARBA" id="ARBA00022737"/>
    </source>
</evidence>
<evidence type="ECO:0000256" key="5">
    <source>
        <dbReference type="SAM" id="MobiDB-lite"/>
    </source>
</evidence>
<reference evidence="6" key="1">
    <citation type="submission" date="2022-05" db="EMBL/GenBank/DDBJ databases">
        <title>The Musa troglodytarum L. genome provides insights into the mechanism of non-climacteric behaviour and enrichment of carotenoids.</title>
        <authorList>
            <person name="Wang J."/>
        </authorList>
    </citation>
    <scope>NUCLEOTIDE SEQUENCE</scope>
    <source>
        <tissue evidence="6">Leaf</tissue>
    </source>
</reference>
<protein>
    <submittedName>
        <fullName evidence="6">Myb family transcription factor</fullName>
    </submittedName>
</protein>
<feature type="compositionally biased region" description="Basic residues" evidence="5">
    <location>
        <begin position="1"/>
        <end position="10"/>
    </location>
</feature>
<keyword evidence="1" id="KW-0677">Repeat</keyword>
<feature type="non-terminal residue" evidence="6">
    <location>
        <position position="1"/>
    </location>
</feature>